<feature type="transmembrane region" description="Helical" evidence="2">
    <location>
        <begin position="273"/>
        <end position="293"/>
    </location>
</feature>
<dbReference type="RefSeq" id="WP_141781070.1">
    <property type="nucleotide sequence ID" value="NZ_VFOV01000001.1"/>
</dbReference>
<feature type="transmembrane region" description="Helical" evidence="2">
    <location>
        <begin position="95"/>
        <end position="114"/>
    </location>
</feature>
<dbReference type="InterPro" id="IPR050879">
    <property type="entry name" value="Acyltransferase_3"/>
</dbReference>
<proteinExistence type="predicted"/>
<protein>
    <submittedName>
        <fullName evidence="4">Peptidoglycan/LPS O-acetylase OafA/YrhL</fullName>
    </submittedName>
</protein>
<keyword evidence="5" id="KW-1185">Reference proteome</keyword>
<evidence type="ECO:0000313" key="4">
    <source>
        <dbReference type="EMBL" id="TQL69164.1"/>
    </source>
</evidence>
<feature type="region of interest" description="Disordered" evidence="1">
    <location>
        <begin position="382"/>
        <end position="412"/>
    </location>
</feature>
<dbReference type="EMBL" id="VFOV01000001">
    <property type="protein sequence ID" value="TQL69164.1"/>
    <property type="molecule type" value="Genomic_DNA"/>
</dbReference>
<feature type="domain" description="Acyltransferase 3" evidence="3">
    <location>
        <begin position="19"/>
        <end position="359"/>
    </location>
</feature>
<feature type="compositionally biased region" description="Low complexity" evidence="1">
    <location>
        <begin position="389"/>
        <end position="412"/>
    </location>
</feature>
<feature type="transmembrane region" description="Helical" evidence="2">
    <location>
        <begin position="51"/>
        <end position="74"/>
    </location>
</feature>
<dbReference type="PANTHER" id="PTHR23028">
    <property type="entry name" value="ACETYLTRANSFERASE"/>
    <property type="match status" value="1"/>
</dbReference>
<dbReference type="OrthoDB" id="5242306at2"/>
<dbReference type="InterPro" id="IPR002656">
    <property type="entry name" value="Acyl_transf_3_dom"/>
</dbReference>
<accession>A0A543A977</accession>
<feature type="transmembrane region" description="Helical" evidence="2">
    <location>
        <begin position="210"/>
        <end position="229"/>
    </location>
</feature>
<feature type="transmembrane region" description="Helical" evidence="2">
    <location>
        <begin position="344"/>
        <end position="366"/>
    </location>
</feature>
<evidence type="ECO:0000256" key="2">
    <source>
        <dbReference type="SAM" id="Phobius"/>
    </source>
</evidence>
<evidence type="ECO:0000259" key="3">
    <source>
        <dbReference type="Pfam" id="PF01757"/>
    </source>
</evidence>
<evidence type="ECO:0000313" key="5">
    <source>
        <dbReference type="Proteomes" id="UP000320209"/>
    </source>
</evidence>
<feature type="transmembrane region" description="Helical" evidence="2">
    <location>
        <begin position="176"/>
        <end position="198"/>
    </location>
</feature>
<dbReference type="GO" id="GO:0009103">
    <property type="term" value="P:lipopolysaccharide biosynthetic process"/>
    <property type="evidence" value="ECO:0007669"/>
    <property type="project" value="TreeGrafter"/>
</dbReference>
<dbReference type="AlphaFoldDB" id="A0A543A977"/>
<gene>
    <name evidence="4" type="ORF">FB381_3066</name>
</gene>
<name>A0A543A977_9ACTN</name>
<dbReference type="PANTHER" id="PTHR23028:SF53">
    <property type="entry name" value="ACYL_TRANSF_3 DOMAIN-CONTAINING PROTEIN"/>
    <property type="match status" value="1"/>
</dbReference>
<dbReference type="Pfam" id="PF01757">
    <property type="entry name" value="Acyl_transf_3"/>
    <property type="match status" value="1"/>
</dbReference>
<dbReference type="GO" id="GO:0016747">
    <property type="term" value="F:acyltransferase activity, transferring groups other than amino-acyl groups"/>
    <property type="evidence" value="ECO:0007669"/>
    <property type="project" value="InterPro"/>
</dbReference>
<keyword evidence="2" id="KW-1133">Transmembrane helix</keyword>
<dbReference type="GO" id="GO:0016020">
    <property type="term" value="C:membrane"/>
    <property type="evidence" value="ECO:0007669"/>
    <property type="project" value="TreeGrafter"/>
</dbReference>
<comment type="caution">
    <text evidence="4">The sequence shown here is derived from an EMBL/GenBank/DDBJ whole genome shotgun (WGS) entry which is preliminary data.</text>
</comment>
<keyword evidence="2" id="KW-0472">Membrane</keyword>
<keyword evidence="2" id="KW-0812">Transmembrane</keyword>
<feature type="transmembrane region" description="Helical" evidence="2">
    <location>
        <begin position="143"/>
        <end position="164"/>
    </location>
</feature>
<feature type="transmembrane region" description="Helical" evidence="2">
    <location>
        <begin position="21"/>
        <end position="39"/>
    </location>
</feature>
<reference evidence="4 5" key="1">
    <citation type="submission" date="2019-06" db="EMBL/GenBank/DDBJ databases">
        <title>Sequencing the genomes of 1000 actinobacteria strains.</title>
        <authorList>
            <person name="Klenk H.-P."/>
        </authorList>
    </citation>
    <scope>NUCLEOTIDE SEQUENCE [LARGE SCALE GENOMIC DNA]</scope>
    <source>
        <strain evidence="4 5">DSM 25218</strain>
    </source>
</reference>
<dbReference type="Proteomes" id="UP000320209">
    <property type="component" value="Unassembled WGS sequence"/>
</dbReference>
<evidence type="ECO:0000256" key="1">
    <source>
        <dbReference type="SAM" id="MobiDB-lite"/>
    </source>
</evidence>
<organism evidence="4 5">
    <name type="scientific">Nocardioides albertanoniae</name>
    <dbReference type="NCBI Taxonomy" id="1175486"/>
    <lineage>
        <taxon>Bacteria</taxon>
        <taxon>Bacillati</taxon>
        <taxon>Actinomycetota</taxon>
        <taxon>Actinomycetes</taxon>
        <taxon>Propionibacteriales</taxon>
        <taxon>Nocardioidaceae</taxon>
        <taxon>Nocardioides</taxon>
    </lineage>
</organism>
<feature type="transmembrane region" description="Helical" evidence="2">
    <location>
        <begin position="313"/>
        <end position="332"/>
    </location>
</feature>
<sequence>MSAGRHQAAVAADRRFLTLDALRAVGALMVLLTHVGFQTGRYPRGWTGAMLAHLDLGVALFFVVSGFLLARPWFAASAAGAPPPSTGRYLWKRALRILPLYWVVVVVCLLLAPANSDVDTGGWIANLTLTQIYTEDSHAYGLAHMWSLSTEVAFYLVLPLVVRLLTPRSRLDVRRVLIGCLLLSVAGVVFAAGARTWFEQPLAAEWLPAYLPWFLAGTALAACSVDPGMRERLDAVARDLTGWWLLALGLFVAACTPITGPTGLTEAPTPAEAALRCVLYGAVAVCVIVPLVFGPELEGPVRRRLAGPVPSALGEISYGIFSIHMIVLLLGMDLLGYEVFADRFWTVLGMTVVVTVPLAALSYIFFERRVMRLRSWRPFRGRRRDDPVSSARSRGPAEAAAAASTTAASESA</sequence>
<feature type="transmembrane region" description="Helical" evidence="2">
    <location>
        <begin position="241"/>
        <end position="261"/>
    </location>
</feature>